<dbReference type="Proteomes" id="UP000294746">
    <property type="component" value="Unassembled WGS sequence"/>
</dbReference>
<dbReference type="EMBL" id="SLXV01000006">
    <property type="protein sequence ID" value="TCP69741.1"/>
    <property type="molecule type" value="Genomic_DNA"/>
</dbReference>
<feature type="transmembrane region" description="Helical" evidence="1">
    <location>
        <begin position="159"/>
        <end position="176"/>
    </location>
</feature>
<name>A0A4R2S166_9BACL</name>
<keyword evidence="1" id="KW-1133">Transmembrane helix</keyword>
<keyword evidence="3" id="KW-1185">Reference proteome</keyword>
<comment type="caution">
    <text evidence="2">The sequence shown here is derived from an EMBL/GenBank/DDBJ whole genome shotgun (WGS) entry which is preliminary data.</text>
</comment>
<organism evidence="2 3">
    <name type="scientific">Baia soyae</name>
    <dbReference type="NCBI Taxonomy" id="1544746"/>
    <lineage>
        <taxon>Bacteria</taxon>
        <taxon>Bacillati</taxon>
        <taxon>Bacillota</taxon>
        <taxon>Bacilli</taxon>
        <taxon>Bacillales</taxon>
        <taxon>Thermoactinomycetaceae</taxon>
        <taxon>Baia</taxon>
    </lineage>
</organism>
<feature type="transmembrane region" description="Helical" evidence="1">
    <location>
        <begin position="6"/>
        <end position="22"/>
    </location>
</feature>
<gene>
    <name evidence="2" type="ORF">EDD57_10657</name>
</gene>
<evidence type="ECO:0000256" key="1">
    <source>
        <dbReference type="SAM" id="Phobius"/>
    </source>
</evidence>
<dbReference type="RefSeq" id="WP_131848081.1">
    <property type="nucleotide sequence ID" value="NZ_SLXV01000006.1"/>
</dbReference>
<sequence>MTRSGDPIVLFLLVGVIFFFFLRKWFSFASMKDWVFNTRPDPEPLRGEIPSILQENGYEAYAEKQKIPLHIKIGEESFDSRMFVDVFATDEYGNRYAVITSRRRRPLKKVGASLRDSFFASYLLAKPMGLLYVDVEARSVQEITFQYEFPSQKRSPFPWSYIVVFVLGMLVAWSITK</sequence>
<reference evidence="2 3" key="1">
    <citation type="submission" date="2019-03" db="EMBL/GenBank/DDBJ databases">
        <title>Genomic Encyclopedia of Type Strains, Phase IV (KMG-IV): sequencing the most valuable type-strain genomes for metagenomic binning, comparative biology and taxonomic classification.</title>
        <authorList>
            <person name="Goeker M."/>
        </authorList>
    </citation>
    <scope>NUCLEOTIDE SEQUENCE [LARGE SCALE GENOMIC DNA]</scope>
    <source>
        <strain evidence="2 3">DSM 46831</strain>
    </source>
</reference>
<keyword evidence="1" id="KW-0812">Transmembrane</keyword>
<keyword evidence="1" id="KW-0472">Membrane</keyword>
<protein>
    <submittedName>
        <fullName evidence="2">Uncharacterized protein</fullName>
    </submittedName>
</protein>
<evidence type="ECO:0000313" key="2">
    <source>
        <dbReference type="EMBL" id="TCP69741.1"/>
    </source>
</evidence>
<accession>A0A4R2S166</accession>
<dbReference type="AlphaFoldDB" id="A0A4R2S166"/>
<proteinExistence type="predicted"/>
<evidence type="ECO:0000313" key="3">
    <source>
        <dbReference type="Proteomes" id="UP000294746"/>
    </source>
</evidence>
<dbReference type="OrthoDB" id="2988117at2"/>